<name>A0A1J4KPQ7_9EUKA</name>
<keyword evidence="3 6" id="KW-0812">Transmembrane</keyword>
<dbReference type="InterPro" id="IPR039357">
    <property type="entry name" value="SRD5A/TECR"/>
</dbReference>
<evidence type="ECO:0000256" key="2">
    <source>
        <dbReference type="ARBA" id="ARBA00007742"/>
    </source>
</evidence>
<dbReference type="RefSeq" id="XP_068366016.1">
    <property type="nucleotide sequence ID" value="XM_068499415.1"/>
</dbReference>
<keyword evidence="5 6" id="KW-0472">Membrane</keyword>
<comment type="caution">
    <text evidence="8">The sequence shown here is derived from an EMBL/GenBank/DDBJ whole genome shotgun (WGS) entry which is preliminary data.</text>
</comment>
<sequence length="262" mass="30709">MLTNFFDALQSEEGFNSFIQTSMIIVGGLIITHHILPFQYGKSYTRGKSILHFEVPDKIAVILVHMSGPSIFLYLFYKYDENLLSTPSILYLIHYTHRVVIYPWFRSRHSRPWPLESILFFSSTNFVAGLILAHSIISKLQTRTIILQVLLSLIFLACAFLAGYHDYYLCSLRQVGESGYRIPSWICFNWVSCPHYTFELIEWFFFGFFIKMNERILFWLIEFLNLSIRASSSTAAYHKLFLSKYPKRKNLILPIFYSPVSM</sequence>
<dbReference type="Proteomes" id="UP000179807">
    <property type="component" value="Unassembled WGS sequence"/>
</dbReference>
<feature type="transmembrane region" description="Helical" evidence="6">
    <location>
        <begin position="18"/>
        <end position="38"/>
    </location>
</feature>
<feature type="transmembrane region" description="Helical" evidence="6">
    <location>
        <begin position="185"/>
        <end position="210"/>
    </location>
</feature>
<gene>
    <name evidence="8" type="ORF">TRFO_17144</name>
</gene>
<dbReference type="AlphaFoldDB" id="A0A1J4KPQ7"/>
<dbReference type="PROSITE" id="PS50244">
    <property type="entry name" value="S5A_REDUCTASE"/>
    <property type="match status" value="1"/>
</dbReference>
<dbReference type="PANTHER" id="PTHR10556:SF43">
    <property type="entry name" value="STEROID 5-ALPHA-REDUCTASE DET2"/>
    <property type="match status" value="1"/>
</dbReference>
<protein>
    <submittedName>
        <fullName evidence="8">3-oxo-5-alpha-steroid 4-dehydrogenase family protein</fullName>
    </submittedName>
</protein>
<feature type="transmembrane region" description="Helical" evidence="6">
    <location>
        <begin position="143"/>
        <end position="164"/>
    </location>
</feature>
<dbReference type="OrthoDB" id="5788137at2759"/>
<evidence type="ECO:0000256" key="6">
    <source>
        <dbReference type="SAM" id="Phobius"/>
    </source>
</evidence>
<evidence type="ECO:0000313" key="9">
    <source>
        <dbReference type="Proteomes" id="UP000179807"/>
    </source>
</evidence>
<dbReference type="EMBL" id="MLAK01000553">
    <property type="protein sequence ID" value="OHT12880.1"/>
    <property type="molecule type" value="Genomic_DNA"/>
</dbReference>
<dbReference type="Pfam" id="PF02544">
    <property type="entry name" value="Steroid_dh"/>
    <property type="match status" value="1"/>
</dbReference>
<keyword evidence="4 6" id="KW-1133">Transmembrane helix</keyword>
<reference evidence="8" key="1">
    <citation type="submission" date="2016-10" db="EMBL/GenBank/DDBJ databases">
        <authorList>
            <person name="Benchimol M."/>
            <person name="Almeida L.G."/>
            <person name="Vasconcelos A.T."/>
            <person name="Perreira-Neves A."/>
            <person name="Rosa I.A."/>
            <person name="Tasca T."/>
            <person name="Bogo M.R."/>
            <person name="de Souza W."/>
        </authorList>
    </citation>
    <scope>NUCLEOTIDE SEQUENCE [LARGE SCALE GENOMIC DNA]</scope>
    <source>
        <strain evidence="8">K</strain>
    </source>
</reference>
<evidence type="ECO:0000259" key="7">
    <source>
        <dbReference type="Pfam" id="PF02544"/>
    </source>
</evidence>
<dbReference type="GO" id="GO:0016020">
    <property type="term" value="C:membrane"/>
    <property type="evidence" value="ECO:0007669"/>
    <property type="project" value="UniProtKB-SubCell"/>
</dbReference>
<keyword evidence="9" id="KW-1185">Reference proteome</keyword>
<feature type="transmembrane region" description="Helical" evidence="6">
    <location>
        <begin position="117"/>
        <end position="137"/>
    </location>
</feature>
<dbReference type="GeneID" id="94834119"/>
<evidence type="ECO:0000256" key="5">
    <source>
        <dbReference type="ARBA" id="ARBA00023136"/>
    </source>
</evidence>
<accession>A0A1J4KPQ7</accession>
<dbReference type="GO" id="GO:0006629">
    <property type="term" value="P:lipid metabolic process"/>
    <property type="evidence" value="ECO:0007669"/>
    <property type="project" value="InterPro"/>
</dbReference>
<evidence type="ECO:0000256" key="1">
    <source>
        <dbReference type="ARBA" id="ARBA00004141"/>
    </source>
</evidence>
<feature type="transmembrane region" description="Helical" evidence="6">
    <location>
        <begin position="89"/>
        <end position="105"/>
    </location>
</feature>
<dbReference type="GO" id="GO:0016627">
    <property type="term" value="F:oxidoreductase activity, acting on the CH-CH group of donors"/>
    <property type="evidence" value="ECO:0007669"/>
    <property type="project" value="InterPro"/>
</dbReference>
<feature type="transmembrane region" description="Helical" evidence="6">
    <location>
        <begin position="59"/>
        <end position="77"/>
    </location>
</feature>
<comment type="similarity">
    <text evidence="2">Belongs to the steroid 5-alpha reductase family.</text>
</comment>
<proteinExistence type="inferred from homology"/>
<evidence type="ECO:0000256" key="3">
    <source>
        <dbReference type="ARBA" id="ARBA00022692"/>
    </source>
</evidence>
<dbReference type="PANTHER" id="PTHR10556">
    <property type="entry name" value="3-OXO-5-ALPHA-STEROID 4-DEHYDROGENASE"/>
    <property type="match status" value="1"/>
</dbReference>
<dbReference type="VEuPathDB" id="TrichDB:TRFO_17144"/>
<dbReference type="InterPro" id="IPR001104">
    <property type="entry name" value="3-oxo-5_a-steroid_4-DH_C"/>
</dbReference>
<feature type="domain" description="3-oxo-5-alpha-steroid 4-dehydrogenase C-terminal" evidence="7">
    <location>
        <begin position="142"/>
        <end position="257"/>
    </location>
</feature>
<organism evidence="8 9">
    <name type="scientific">Tritrichomonas foetus</name>
    <dbReference type="NCBI Taxonomy" id="1144522"/>
    <lineage>
        <taxon>Eukaryota</taxon>
        <taxon>Metamonada</taxon>
        <taxon>Parabasalia</taxon>
        <taxon>Tritrichomonadida</taxon>
        <taxon>Tritrichomonadidae</taxon>
        <taxon>Tritrichomonas</taxon>
    </lineage>
</organism>
<comment type="subcellular location">
    <subcellularLocation>
        <location evidence="1">Membrane</location>
        <topology evidence="1">Multi-pass membrane protein</topology>
    </subcellularLocation>
</comment>
<evidence type="ECO:0000256" key="4">
    <source>
        <dbReference type="ARBA" id="ARBA00022989"/>
    </source>
</evidence>
<evidence type="ECO:0000313" key="8">
    <source>
        <dbReference type="EMBL" id="OHT12880.1"/>
    </source>
</evidence>